<proteinExistence type="inferred from homology"/>
<comment type="subcellular location">
    <subcellularLocation>
        <location evidence="1 7">Cell membrane</location>
        <topology evidence="1 7">Multi-pass membrane protein</topology>
    </subcellularLocation>
</comment>
<evidence type="ECO:0000313" key="10">
    <source>
        <dbReference type="Proteomes" id="UP001589818"/>
    </source>
</evidence>
<dbReference type="Gene3D" id="1.10.3720.10">
    <property type="entry name" value="MetI-like"/>
    <property type="match status" value="1"/>
</dbReference>
<keyword evidence="10" id="KW-1185">Reference proteome</keyword>
<evidence type="ECO:0000256" key="7">
    <source>
        <dbReference type="RuleBase" id="RU363032"/>
    </source>
</evidence>
<dbReference type="CDD" id="cd06261">
    <property type="entry name" value="TM_PBP2"/>
    <property type="match status" value="1"/>
</dbReference>
<reference evidence="9 10" key="1">
    <citation type="submission" date="2024-09" db="EMBL/GenBank/DDBJ databases">
        <authorList>
            <person name="Sun Q."/>
            <person name="Mori K."/>
        </authorList>
    </citation>
    <scope>NUCLEOTIDE SEQUENCE [LARGE SCALE GENOMIC DNA]</scope>
    <source>
        <strain evidence="9 10">CCM 4839</strain>
    </source>
</reference>
<dbReference type="Proteomes" id="UP001589818">
    <property type="component" value="Unassembled WGS sequence"/>
</dbReference>
<evidence type="ECO:0000256" key="2">
    <source>
        <dbReference type="ARBA" id="ARBA00022448"/>
    </source>
</evidence>
<dbReference type="PANTHER" id="PTHR43744">
    <property type="entry name" value="ABC TRANSPORTER PERMEASE PROTEIN MG189-RELATED-RELATED"/>
    <property type="match status" value="1"/>
</dbReference>
<keyword evidence="3" id="KW-1003">Cell membrane</keyword>
<feature type="transmembrane region" description="Helical" evidence="7">
    <location>
        <begin position="80"/>
        <end position="99"/>
    </location>
</feature>
<evidence type="ECO:0000313" key="9">
    <source>
        <dbReference type="EMBL" id="MFC0390704.1"/>
    </source>
</evidence>
<dbReference type="SUPFAM" id="SSF161098">
    <property type="entry name" value="MetI-like"/>
    <property type="match status" value="1"/>
</dbReference>
<name>A0ABV6J5E6_9BACL</name>
<feature type="transmembrane region" description="Helical" evidence="7">
    <location>
        <begin position="12"/>
        <end position="34"/>
    </location>
</feature>
<feature type="transmembrane region" description="Helical" evidence="7">
    <location>
        <begin position="111"/>
        <end position="133"/>
    </location>
</feature>
<evidence type="ECO:0000256" key="3">
    <source>
        <dbReference type="ARBA" id="ARBA00022475"/>
    </source>
</evidence>
<feature type="transmembrane region" description="Helical" evidence="7">
    <location>
        <begin position="139"/>
        <end position="160"/>
    </location>
</feature>
<dbReference type="RefSeq" id="WP_204821035.1">
    <property type="nucleotide sequence ID" value="NZ_JANHOF010000009.1"/>
</dbReference>
<organism evidence="9 10">
    <name type="scientific">Paenibacillus mendelii</name>
    <dbReference type="NCBI Taxonomy" id="206163"/>
    <lineage>
        <taxon>Bacteria</taxon>
        <taxon>Bacillati</taxon>
        <taxon>Bacillota</taxon>
        <taxon>Bacilli</taxon>
        <taxon>Bacillales</taxon>
        <taxon>Paenibacillaceae</taxon>
        <taxon>Paenibacillus</taxon>
    </lineage>
</organism>
<dbReference type="InterPro" id="IPR035906">
    <property type="entry name" value="MetI-like_sf"/>
</dbReference>
<evidence type="ECO:0000256" key="4">
    <source>
        <dbReference type="ARBA" id="ARBA00022692"/>
    </source>
</evidence>
<keyword evidence="2 7" id="KW-0813">Transport</keyword>
<dbReference type="EMBL" id="JBHLVF010000009">
    <property type="protein sequence ID" value="MFC0390704.1"/>
    <property type="molecule type" value="Genomic_DNA"/>
</dbReference>
<dbReference type="InterPro" id="IPR000515">
    <property type="entry name" value="MetI-like"/>
</dbReference>
<keyword evidence="5 7" id="KW-1133">Transmembrane helix</keyword>
<keyword evidence="4 7" id="KW-0812">Transmembrane</keyword>
<feature type="transmembrane region" description="Helical" evidence="7">
    <location>
        <begin position="181"/>
        <end position="203"/>
    </location>
</feature>
<sequence>MYRSSPADRMFDLVNYAIMVFAFVVMVFPFLHLFNYSLSNPSFVSGKFLFYPRQFTLDSYKAIFENPDVLNGIYISTARTLIGTLFMAIVTSMAAYVITRDDLTGIKFFRKYFVFTMYFSGGIIPMYILIKSLGMVGSFWVYVIPSAVSVFNMILIKTYIEGIPKELEESALIDGANDAYLFMKIIVPICIPVMAAVSLFAGIGQWNSFIDTQFYNAMNPELFPLQYVLYNSFQSITSVEQFTASVGDPEKYRMLTPQSLKIAMTVITVLPIMIVYPFLQKYFIKGLLLGSVKG</sequence>
<protein>
    <submittedName>
        <fullName evidence="9">Carbohydrate ABC transporter permease</fullName>
    </submittedName>
</protein>
<keyword evidence="6 7" id="KW-0472">Membrane</keyword>
<dbReference type="PROSITE" id="PS50928">
    <property type="entry name" value="ABC_TM1"/>
    <property type="match status" value="1"/>
</dbReference>
<comment type="similarity">
    <text evidence="7">Belongs to the binding-protein-dependent transport system permease family.</text>
</comment>
<evidence type="ECO:0000259" key="8">
    <source>
        <dbReference type="PROSITE" id="PS50928"/>
    </source>
</evidence>
<feature type="domain" description="ABC transmembrane type-1" evidence="8">
    <location>
        <begin position="73"/>
        <end position="279"/>
    </location>
</feature>
<evidence type="ECO:0000256" key="6">
    <source>
        <dbReference type="ARBA" id="ARBA00023136"/>
    </source>
</evidence>
<dbReference type="PANTHER" id="PTHR43744:SF9">
    <property type="entry name" value="POLYGALACTURONAN_RHAMNOGALACTURONAN TRANSPORT SYSTEM PERMEASE PROTEIN YTCP"/>
    <property type="match status" value="1"/>
</dbReference>
<dbReference type="Pfam" id="PF00528">
    <property type="entry name" value="BPD_transp_1"/>
    <property type="match status" value="1"/>
</dbReference>
<evidence type="ECO:0000256" key="1">
    <source>
        <dbReference type="ARBA" id="ARBA00004651"/>
    </source>
</evidence>
<evidence type="ECO:0000256" key="5">
    <source>
        <dbReference type="ARBA" id="ARBA00022989"/>
    </source>
</evidence>
<feature type="transmembrane region" description="Helical" evidence="7">
    <location>
        <begin position="262"/>
        <end position="279"/>
    </location>
</feature>
<accession>A0ABV6J5E6</accession>
<comment type="caution">
    <text evidence="9">The sequence shown here is derived from an EMBL/GenBank/DDBJ whole genome shotgun (WGS) entry which is preliminary data.</text>
</comment>
<gene>
    <name evidence="9" type="ORF">ACFFJ8_04860</name>
</gene>